<evidence type="ECO:0000256" key="1">
    <source>
        <dbReference type="SAM" id="Coils"/>
    </source>
</evidence>
<dbReference type="EMBL" id="JANPWB010000014">
    <property type="protein sequence ID" value="KAJ1100797.1"/>
    <property type="molecule type" value="Genomic_DNA"/>
</dbReference>
<feature type="region of interest" description="Disordered" evidence="2">
    <location>
        <begin position="1"/>
        <end position="27"/>
    </location>
</feature>
<protein>
    <submittedName>
        <fullName evidence="3">Uncharacterized protein</fullName>
    </submittedName>
</protein>
<dbReference type="PANTHER" id="PTHR11505">
    <property type="entry name" value="L1 TRANSPOSABLE ELEMENT-RELATED"/>
    <property type="match status" value="1"/>
</dbReference>
<keyword evidence="4" id="KW-1185">Reference proteome</keyword>
<keyword evidence="1" id="KW-0175">Coiled coil</keyword>
<dbReference type="AlphaFoldDB" id="A0AAV7MB97"/>
<name>A0AAV7MB97_PLEWA</name>
<comment type="caution">
    <text evidence="3">The sequence shown here is derived from an EMBL/GenBank/DDBJ whole genome shotgun (WGS) entry which is preliminary data.</text>
</comment>
<proteinExistence type="predicted"/>
<dbReference type="Gene3D" id="3.30.70.1820">
    <property type="entry name" value="L1 transposable element, RRM domain"/>
    <property type="match status" value="1"/>
</dbReference>
<organism evidence="3 4">
    <name type="scientific">Pleurodeles waltl</name>
    <name type="common">Iberian ribbed newt</name>
    <dbReference type="NCBI Taxonomy" id="8319"/>
    <lineage>
        <taxon>Eukaryota</taxon>
        <taxon>Metazoa</taxon>
        <taxon>Chordata</taxon>
        <taxon>Craniata</taxon>
        <taxon>Vertebrata</taxon>
        <taxon>Euteleostomi</taxon>
        <taxon>Amphibia</taxon>
        <taxon>Batrachia</taxon>
        <taxon>Caudata</taxon>
        <taxon>Salamandroidea</taxon>
        <taxon>Salamandridae</taxon>
        <taxon>Pleurodelinae</taxon>
        <taxon>Pleurodeles</taxon>
    </lineage>
</organism>
<dbReference type="InterPro" id="IPR004244">
    <property type="entry name" value="Transposase_22"/>
</dbReference>
<evidence type="ECO:0000256" key="2">
    <source>
        <dbReference type="SAM" id="MobiDB-lite"/>
    </source>
</evidence>
<feature type="coiled-coil region" evidence="1">
    <location>
        <begin position="103"/>
        <end position="130"/>
    </location>
</feature>
<accession>A0AAV7MB97</accession>
<reference evidence="3" key="1">
    <citation type="journal article" date="2022" name="bioRxiv">
        <title>Sequencing and chromosome-scale assembly of the giantPleurodeles waltlgenome.</title>
        <authorList>
            <person name="Brown T."/>
            <person name="Elewa A."/>
            <person name="Iarovenko S."/>
            <person name="Subramanian E."/>
            <person name="Araus A.J."/>
            <person name="Petzold A."/>
            <person name="Susuki M."/>
            <person name="Suzuki K.-i.T."/>
            <person name="Hayashi T."/>
            <person name="Toyoda A."/>
            <person name="Oliveira C."/>
            <person name="Osipova E."/>
            <person name="Leigh N.D."/>
            <person name="Simon A."/>
            <person name="Yun M.H."/>
        </authorList>
    </citation>
    <scope>NUCLEOTIDE SEQUENCE</scope>
    <source>
        <strain evidence="3">20211129_DDA</strain>
        <tissue evidence="3">Liver</tissue>
    </source>
</reference>
<sequence>MERSSLPPHYMGKALKKRDEQLDGPRHMQATSVETEQALPVTSAVSTTAPTLQDVLQAIAASRTALEVNTLIVELGLIRDDHRRLAERGTAAEQEISATTPALALAEGCLAAIEARLKTLENTAGVAENRARRNNSREVGLPEKVEGSDMASYLDAWLRSVVAPEGLASFFALERAHREPAKSPPPGAPPRTLIAQLLHLKDQDYLLQQARLLENLMAENSRVSVFSDFSKEVQ</sequence>
<gene>
    <name evidence="3" type="ORF">NDU88_005872</name>
</gene>
<feature type="compositionally biased region" description="Basic and acidic residues" evidence="2">
    <location>
        <begin position="17"/>
        <end position="26"/>
    </location>
</feature>
<dbReference type="Proteomes" id="UP001066276">
    <property type="component" value="Chromosome 10"/>
</dbReference>
<evidence type="ECO:0000313" key="3">
    <source>
        <dbReference type="EMBL" id="KAJ1100797.1"/>
    </source>
</evidence>
<evidence type="ECO:0000313" key="4">
    <source>
        <dbReference type="Proteomes" id="UP001066276"/>
    </source>
</evidence>